<protein>
    <recommendedName>
        <fullName evidence="7">MICOS complex subunit</fullName>
    </recommendedName>
</protein>
<accession>A0ABQ7QHG4</accession>
<evidence type="ECO:0000256" key="4">
    <source>
        <dbReference type="ARBA" id="ARBA00022989"/>
    </source>
</evidence>
<keyword evidence="4" id="KW-1133">Transmembrane helix</keyword>
<evidence type="ECO:0000256" key="8">
    <source>
        <dbReference type="SAM" id="SignalP"/>
    </source>
</evidence>
<dbReference type="InterPro" id="IPR033182">
    <property type="entry name" value="MIC26/MIC27_animal"/>
</dbReference>
<dbReference type="PANTHER" id="PTHR14564">
    <property type="entry name" value="MICOS COMPLEX SUBUNIT MIC26 / MIC27 FAMILY MEMBER"/>
    <property type="match status" value="1"/>
</dbReference>
<reference evidence="9 10" key="1">
    <citation type="submission" date="2021-06" db="EMBL/GenBank/DDBJ databases">
        <title>A haploid diamondback moth (Plutella xylostella L.) genome assembly resolves 31 chromosomes and identifies a diamide resistance mutation.</title>
        <authorList>
            <person name="Ward C.M."/>
            <person name="Perry K.D."/>
            <person name="Baker G."/>
            <person name="Powis K."/>
            <person name="Heckel D.G."/>
            <person name="Baxter S.W."/>
        </authorList>
    </citation>
    <scope>NUCLEOTIDE SEQUENCE [LARGE SCALE GENOMIC DNA]</scope>
    <source>
        <strain evidence="9 10">LV</strain>
        <tissue evidence="9">Single pupa</tissue>
    </source>
</reference>
<dbReference type="InterPro" id="IPR019166">
    <property type="entry name" value="MIC26/MIC27"/>
</dbReference>
<comment type="subcellular location">
    <subcellularLocation>
        <location evidence="7">Mitochondrion inner membrane</location>
    </subcellularLocation>
    <subcellularLocation>
        <location evidence="1">Mitochondrion membrane</location>
    </subcellularLocation>
</comment>
<feature type="chain" id="PRO_5045323525" description="MICOS complex subunit" evidence="8">
    <location>
        <begin position="21"/>
        <end position="247"/>
    </location>
</feature>
<name>A0ABQ7QHG4_PLUXY</name>
<keyword evidence="5 7" id="KW-0496">Mitochondrion</keyword>
<evidence type="ECO:0000256" key="6">
    <source>
        <dbReference type="ARBA" id="ARBA00023136"/>
    </source>
</evidence>
<keyword evidence="10" id="KW-1185">Reference proteome</keyword>
<comment type="function">
    <text evidence="7">Component of the MICOS complex, a large protein complex of the mitochondrial inner membrane that plays crucial roles in the maintenance of crista junctions, inner membrane architecture, and formation of contact sites to the outer membrane.</text>
</comment>
<evidence type="ECO:0000256" key="3">
    <source>
        <dbReference type="ARBA" id="ARBA00022692"/>
    </source>
</evidence>
<keyword evidence="6" id="KW-0472">Membrane</keyword>
<evidence type="ECO:0000256" key="1">
    <source>
        <dbReference type="ARBA" id="ARBA00004325"/>
    </source>
</evidence>
<dbReference type="Proteomes" id="UP000823941">
    <property type="component" value="Chromosome 15"/>
</dbReference>
<evidence type="ECO:0000256" key="5">
    <source>
        <dbReference type="ARBA" id="ARBA00023128"/>
    </source>
</evidence>
<dbReference type="EMBL" id="JAHIBW010000015">
    <property type="protein sequence ID" value="KAG7304204.1"/>
    <property type="molecule type" value="Genomic_DNA"/>
</dbReference>
<comment type="similarity">
    <text evidence="2">Belongs to the apolipoprotein O/MICOS complex subunit Mic27 family.</text>
</comment>
<keyword evidence="3" id="KW-0812">Transmembrane</keyword>
<evidence type="ECO:0000313" key="9">
    <source>
        <dbReference type="EMBL" id="KAG7304204.1"/>
    </source>
</evidence>
<dbReference type="Pfam" id="PF09769">
    <property type="entry name" value="ApoO"/>
    <property type="match status" value="1"/>
</dbReference>
<gene>
    <name evidence="9" type="ORF">JYU34_011142</name>
</gene>
<feature type="signal peptide" evidence="8">
    <location>
        <begin position="1"/>
        <end position="20"/>
    </location>
</feature>
<comment type="subunit">
    <text evidence="7">Component of the mitochondrial contact site and cristae organizing system (MICOS) complex.</text>
</comment>
<evidence type="ECO:0000256" key="2">
    <source>
        <dbReference type="ARBA" id="ARBA00010904"/>
    </source>
</evidence>
<evidence type="ECO:0000256" key="7">
    <source>
        <dbReference type="RuleBase" id="RU363021"/>
    </source>
</evidence>
<comment type="caution">
    <text evidence="9">The sequence shown here is derived from an EMBL/GenBank/DDBJ whole genome shotgun (WGS) entry which is preliminary data.</text>
</comment>
<proteinExistence type="inferred from homology"/>
<evidence type="ECO:0000313" key="10">
    <source>
        <dbReference type="Proteomes" id="UP000823941"/>
    </source>
</evidence>
<organism evidence="9 10">
    <name type="scientific">Plutella xylostella</name>
    <name type="common">Diamondback moth</name>
    <name type="synonym">Plutella maculipennis</name>
    <dbReference type="NCBI Taxonomy" id="51655"/>
    <lineage>
        <taxon>Eukaryota</taxon>
        <taxon>Metazoa</taxon>
        <taxon>Ecdysozoa</taxon>
        <taxon>Arthropoda</taxon>
        <taxon>Hexapoda</taxon>
        <taxon>Insecta</taxon>
        <taxon>Pterygota</taxon>
        <taxon>Neoptera</taxon>
        <taxon>Endopterygota</taxon>
        <taxon>Lepidoptera</taxon>
        <taxon>Glossata</taxon>
        <taxon>Ditrysia</taxon>
        <taxon>Yponomeutoidea</taxon>
        <taxon>Plutellidae</taxon>
        <taxon>Plutella</taxon>
    </lineage>
</organism>
<sequence length="247" mass="27380">MLRKLAVGSSLVALIPIVKAASPITSDAGSGPQKPPKMRPSELPIYDSPHADYAEHVAAKNKQPEVSYIKSSLETPVSIVREKVQTGWQHTSMVTDTVKDKYHEIQDRSDWIVKYLREEDNKEIRYGAVVMGGLTGFIFGLRGGIFRRLIYSGVGTTAMGSVCFPEETKEIARNNGVLARTYINIAYNFLYGVKPGDPQLEVKFPELSLPKDFSEFFSMVINLASSAKQAIMPPPVKEDSKPSEKKE</sequence>
<keyword evidence="7" id="KW-0999">Mitochondrion inner membrane</keyword>
<keyword evidence="8" id="KW-0732">Signal</keyword>